<proteinExistence type="predicted"/>
<dbReference type="AlphaFoldDB" id="A0A0G1XFV0"/>
<reference evidence="1 2" key="1">
    <citation type="journal article" date="2015" name="Nature">
        <title>rRNA introns, odd ribosomes, and small enigmatic genomes across a large radiation of phyla.</title>
        <authorList>
            <person name="Brown C.T."/>
            <person name="Hug L.A."/>
            <person name="Thomas B.C."/>
            <person name="Sharon I."/>
            <person name="Castelle C.J."/>
            <person name="Singh A."/>
            <person name="Wilkins M.J."/>
            <person name="Williams K.H."/>
            <person name="Banfield J.F."/>
        </authorList>
    </citation>
    <scope>NUCLEOTIDE SEQUENCE [LARGE SCALE GENOMIC DNA]</scope>
</reference>
<protein>
    <submittedName>
        <fullName evidence="1">Uncharacterized protein</fullName>
    </submittedName>
</protein>
<sequence length="51" mass="5717">MKRERMKKTAFTWHVLPVILGCLVLFPLAAPAAEQEQDILQAVRWGDAPAV</sequence>
<dbReference type="PROSITE" id="PS51257">
    <property type="entry name" value="PROKAR_LIPOPROTEIN"/>
    <property type="match status" value="1"/>
</dbReference>
<accession>A0A0G1XFV0</accession>
<gene>
    <name evidence="1" type="ORF">UY72_C0032G0002</name>
</gene>
<dbReference type="Proteomes" id="UP000034846">
    <property type="component" value="Unassembled WGS sequence"/>
</dbReference>
<evidence type="ECO:0000313" key="2">
    <source>
        <dbReference type="Proteomes" id="UP000034846"/>
    </source>
</evidence>
<organism evidence="1 2">
    <name type="scientific">Candidatus Uhrbacteria bacterium GW2011_GWD2_52_7</name>
    <dbReference type="NCBI Taxonomy" id="1618989"/>
    <lineage>
        <taxon>Bacteria</taxon>
        <taxon>Candidatus Uhriibacteriota</taxon>
    </lineage>
</organism>
<name>A0A0G1XFV0_9BACT</name>
<dbReference type="EMBL" id="LCRD01000032">
    <property type="protein sequence ID" value="KKW29826.1"/>
    <property type="molecule type" value="Genomic_DNA"/>
</dbReference>
<comment type="caution">
    <text evidence="1">The sequence shown here is derived from an EMBL/GenBank/DDBJ whole genome shotgun (WGS) entry which is preliminary data.</text>
</comment>
<evidence type="ECO:0000313" key="1">
    <source>
        <dbReference type="EMBL" id="KKW29826.1"/>
    </source>
</evidence>